<dbReference type="PROSITE" id="PS50929">
    <property type="entry name" value="ABC_TM1F"/>
    <property type="match status" value="1"/>
</dbReference>
<dbReference type="PROSITE" id="PS50893">
    <property type="entry name" value="ABC_TRANSPORTER_2"/>
    <property type="match status" value="1"/>
</dbReference>
<feature type="transmembrane region" description="Helical" evidence="10">
    <location>
        <begin position="89"/>
        <end position="111"/>
    </location>
</feature>
<keyword evidence="5 10" id="KW-0812">Transmembrane</keyword>
<dbReference type="GO" id="GO:0140359">
    <property type="term" value="F:ABC-type transporter activity"/>
    <property type="evidence" value="ECO:0007669"/>
    <property type="project" value="InterPro"/>
</dbReference>
<feature type="transmembrane region" description="Helical" evidence="10">
    <location>
        <begin position="204"/>
        <end position="226"/>
    </location>
</feature>
<protein>
    <submittedName>
        <fullName evidence="13">Putative ATP-binding cassette transporter</fullName>
    </submittedName>
</protein>
<evidence type="ECO:0000256" key="5">
    <source>
        <dbReference type="ARBA" id="ARBA00022692"/>
    </source>
</evidence>
<reference evidence="13 14" key="1">
    <citation type="submission" date="2016-11" db="EMBL/GenBank/DDBJ databases">
        <authorList>
            <person name="Jaros S."/>
            <person name="Januszkiewicz K."/>
            <person name="Wedrychowicz H."/>
        </authorList>
    </citation>
    <scope>NUCLEOTIDE SEQUENCE [LARGE SCALE GENOMIC DNA]</scope>
    <source>
        <strain evidence="13 14">GAS95</strain>
    </source>
</reference>
<dbReference type="InterPro" id="IPR003593">
    <property type="entry name" value="AAA+_ATPase"/>
</dbReference>
<evidence type="ECO:0000256" key="7">
    <source>
        <dbReference type="ARBA" id="ARBA00022840"/>
    </source>
</evidence>
<dbReference type="InterPro" id="IPR027417">
    <property type="entry name" value="P-loop_NTPase"/>
</dbReference>
<evidence type="ECO:0000313" key="13">
    <source>
        <dbReference type="EMBL" id="SIO65150.1"/>
    </source>
</evidence>
<dbReference type="InterPro" id="IPR050835">
    <property type="entry name" value="ABC_transporter_sub-D"/>
</dbReference>
<keyword evidence="7 13" id="KW-0067">ATP-binding</keyword>
<feature type="transmembrane region" description="Helical" evidence="10">
    <location>
        <begin position="49"/>
        <end position="69"/>
    </location>
</feature>
<keyword evidence="8 10" id="KW-1133">Transmembrane helix</keyword>
<evidence type="ECO:0000256" key="4">
    <source>
        <dbReference type="ARBA" id="ARBA00022519"/>
    </source>
</evidence>
<feature type="domain" description="ABC transporter" evidence="11">
    <location>
        <begin position="396"/>
        <end position="598"/>
    </location>
</feature>
<dbReference type="Gene3D" id="3.40.50.300">
    <property type="entry name" value="P-loop containing nucleotide triphosphate hydrolases"/>
    <property type="match status" value="1"/>
</dbReference>
<accession>A0A1N6L8P7</accession>
<evidence type="ECO:0000259" key="12">
    <source>
        <dbReference type="PROSITE" id="PS50929"/>
    </source>
</evidence>
<dbReference type="AlphaFoldDB" id="A0A1N6L8P7"/>
<dbReference type="EMBL" id="FSRU01000002">
    <property type="protein sequence ID" value="SIO65150.1"/>
    <property type="molecule type" value="Genomic_DNA"/>
</dbReference>
<gene>
    <name evidence="13" type="ORF">SAMN05444165_6704</name>
</gene>
<dbReference type="SMART" id="SM00382">
    <property type="entry name" value="AAA"/>
    <property type="match status" value="1"/>
</dbReference>
<keyword evidence="14" id="KW-1185">Reference proteome</keyword>
<feature type="transmembrane region" description="Helical" evidence="10">
    <location>
        <begin position="294"/>
        <end position="314"/>
    </location>
</feature>
<dbReference type="Pfam" id="PF00005">
    <property type="entry name" value="ABC_tran"/>
    <property type="match status" value="1"/>
</dbReference>
<dbReference type="GO" id="GO:0016887">
    <property type="term" value="F:ATP hydrolysis activity"/>
    <property type="evidence" value="ECO:0007669"/>
    <property type="project" value="InterPro"/>
</dbReference>
<dbReference type="Gene3D" id="1.20.1560.10">
    <property type="entry name" value="ABC transporter type 1, transmembrane domain"/>
    <property type="match status" value="1"/>
</dbReference>
<keyword evidence="4" id="KW-0997">Cell inner membrane</keyword>
<dbReference type="InterPro" id="IPR011527">
    <property type="entry name" value="ABC1_TM_dom"/>
</dbReference>
<feature type="transmembrane region" description="Helical" evidence="10">
    <location>
        <begin position="170"/>
        <end position="192"/>
    </location>
</feature>
<keyword evidence="9 10" id="KW-0472">Membrane</keyword>
<proteinExistence type="predicted"/>
<keyword evidence="2" id="KW-0813">Transport</keyword>
<dbReference type="InterPro" id="IPR036640">
    <property type="entry name" value="ABC1_TM_sf"/>
</dbReference>
<feature type="domain" description="ABC transmembrane type-1" evidence="12">
    <location>
        <begin position="55"/>
        <end position="353"/>
    </location>
</feature>
<dbReference type="CDD" id="cd03223">
    <property type="entry name" value="ABCD_peroxisomal_ALDP"/>
    <property type="match status" value="1"/>
</dbReference>
<evidence type="ECO:0000313" key="14">
    <source>
        <dbReference type="Proteomes" id="UP000185151"/>
    </source>
</evidence>
<dbReference type="Proteomes" id="UP000185151">
    <property type="component" value="Unassembled WGS sequence"/>
</dbReference>
<comment type="subcellular location">
    <subcellularLocation>
        <location evidence="1">Cell membrane</location>
        <topology evidence="1">Multi-pass membrane protein</topology>
    </subcellularLocation>
</comment>
<evidence type="ECO:0000256" key="8">
    <source>
        <dbReference type="ARBA" id="ARBA00022989"/>
    </source>
</evidence>
<dbReference type="GO" id="GO:0005886">
    <property type="term" value="C:plasma membrane"/>
    <property type="evidence" value="ECO:0007669"/>
    <property type="project" value="UniProtKB-SubCell"/>
</dbReference>
<evidence type="ECO:0000256" key="6">
    <source>
        <dbReference type="ARBA" id="ARBA00022741"/>
    </source>
</evidence>
<keyword evidence="6" id="KW-0547">Nucleotide-binding</keyword>
<evidence type="ECO:0000259" key="11">
    <source>
        <dbReference type="PROSITE" id="PS50893"/>
    </source>
</evidence>
<evidence type="ECO:0000256" key="1">
    <source>
        <dbReference type="ARBA" id="ARBA00004651"/>
    </source>
</evidence>
<dbReference type="SUPFAM" id="SSF52540">
    <property type="entry name" value="P-loop containing nucleoside triphosphate hydrolases"/>
    <property type="match status" value="1"/>
</dbReference>
<evidence type="ECO:0000256" key="2">
    <source>
        <dbReference type="ARBA" id="ARBA00022448"/>
    </source>
</evidence>
<dbReference type="PANTHER" id="PTHR11384">
    <property type="entry name" value="ATP-BINDING CASSETTE, SUB-FAMILY D MEMBER"/>
    <property type="match status" value="1"/>
</dbReference>
<dbReference type="InterPro" id="IPR003439">
    <property type="entry name" value="ABC_transporter-like_ATP-bd"/>
</dbReference>
<organism evidence="13 14">
    <name type="scientific">Paraburkholderia phenazinium</name>
    <dbReference type="NCBI Taxonomy" id="60549"/>
    <lineage>
        <taxon>Bacteria</taxon>
        <taxon>Pseudomonadati</taxon>
        <taxon>Pseudomonadota</taxon>
        <taxon>Betaproteobacteria</taxon>
        <taxon>Burkholderiales</taxon>
        <taxon>Burkholderiaceae</taxon>
        <taxon>Paraburkholderia</taxon>
    </lineage>
</organism>
<keyword evidence="3" id="KW-1003">Cell membrane</keyword>
<evidence type="ECO:0000256" key="10">
    <source>
        <dbReference type="SAM" id="Phobius"/>
    </source>
</evidence>
<evidence type="ECO:0000256" key="3">
    <source>
        <dbReference type="ARBA" id="ARBA00022475"/>
    </source>
</evidence>
<dbReference type="Pfam" id="PF06472">
    <property type="entry name" value="ABC_membrane_2"/>
    <property type="match status" value="1"/>
</dbReference>
<sequence>MAKRPKMSQHFFRMVMTPNTSPAGTLEPDDKVSAWSLIKPYWVSEEWKIAWGLLIAIIAINLTNVWISVKFNSWNGDFFNMLQNKSVKDFPHLMTVWAVLVAALIVLFVYGRYLRQMLGFRWRQWLTTRYLEEWLGDSAFYRIERDRLTDNPDQRITDDLQSFATSTLSLTLDLLSTVVTLVTFVTILWSLAGALTVTLGGMPIVIPGYMVWVAALYALGGSYMMYKLGRPLVSITYQQQKVEADFRFGLIRIRENSEQIAFYDGEQTERANAQNFFQRIRDNWWRVMKYTKRLSFVLSFYGNIALIFPLIVAAPKYFTGAFTMGVLMQIQNSFGTVSDSFSWFINSYGSLVDWRATVNRLREFKRVMRSSHMKEATSPATVHGGINLHYVDEDRLTTEGLSLALPNGTALSQIRDITIQPGSRWLVRGPSGSGKSTLMRALAGLWPFGDGSIDAPVNARMMFIPQQSYMPIGTLKAALTYPSSADTYTDDECREALRVCHLDAYAERLAESGHWARTLSPGEQQRLAAARVLLHKPDYLFLDEATSALDATNEALLYHLFTERLPKAAIVSVAHRESLAAFHEETLDVERSGEPVAA</sequence>
<dbReference type="PANTHER" id="PTHR11384:SF59">
    <property type="entry name" value="LYSOSOMAL COBALAMIN TRANSPORTER ABCD4"/>
    <property type="match status" value="1"/>
</dbReference>
<dbReference type="GO" id="GO:0005524">
    <property type="term" value="F:ATP binding"/>
    <property type="evidence" value="ECO:0007669"/>
    <property type="project" value="UniProtKB-KW"/>
</dbReference>
<name>A0A1N6L8P7_9BURK</name>
<evidence type="ECO:0000256" key="9">
    <source>
        <dbReference type="ARBA" id="ARBA00023136"/>
    </source>
</evidence>
<dbReference type="SUPFAM" id="SSF90123">
    <property type="entry name" value="ABC transporter transmembrane region"/>
    <property type="match status" value="1"/>
</dbReference>